<dbReference type="PRINTS" id="PR00120">
    <property type="entry name" value="HATPASE"/>
</dbReference>
<dbReference type="CDD" id="cd00371">
    <property type="entry name" value="HMA"/>
    <property type="match status" value="1"/>
</dbReference>
<evidence type="ECO:0000256" key="5">
    <source>
        <dbReference type="ARBA" id="ARBA00022741"/>
    </source>
</evidence>
<dbReference type="PROSITE" id="PS00154">
    <property type="entry name" value="ATPASE_E1_E2"/>
    <property type="match status" value="1"/>
</dbReference>
<dbReference type="SUPFAM" id="SSF81653">
    <property type="entry name" value="Calcium ATPase, transduction domain A"/>
    <property type="match status" value="1"/>
</dbReference>
<evidence type="ECO:0000256" key="12">
    <source>
        <dbReference type="RuleBase" id="RU362081"/>
    </source>
</evidence>
<dbReference type="SUPFAM" id="SSF56784">
    <property type="entry name" value="HAD-like"/>
    <property type="match status" value="1"/>
</dbReference>
<evidence type="ECO:0000256" key="10">
    <source>
        <dbReference type="ARBA" id="ARBA00049360"/>
    </source>
</evidence>
<keyword evidence="3 12" id="KW-0812">Transmembrane</keyword>
<dbReference type="Gene3D" id="3.40.1110.10">
    <property type="entry name" value="Calcium-transporting ATPase, cytoplasmic domain N"/>
    <property type="match status" value="1"/>
</dbReference>
<evidence type="ECO:0000256" key="1">
    <source>
        <dbReference type="ARBA" id="ARBA00004651"/>
    </source>
</evidence>
<dbReference type="CDD" id="cd02094">
    <property type="entry name" value="P-type_ATPase_Cu-like"/>
    <property type="match status" value="1"/>
</dbReference>
<dbReference type="FunFam" id="3.30.70.100:FF:000005">
    <property type="entry name" value="Copper-exporting P-type ATPase A"/>
    <property type="match status" value="1"/>
</dbReference>
<dbReference type="FunFam" id="2.70.150.10:FF:000002">
    <property type="entry name" value="Copper-transporting ATPase 1, putative"/>
    <property type="match status" value="1"/>
</dbReference>
<protein>
    <recommendedName>
        <fullName evidence="11">Cation-transporting P-type ATPase B</fullName>
    </recommendedName>
</protein>
<dbReference type="SUPFAM" id="SSF81665">
    <property type="entry name" value="Calcium ATPase, transmembrane domain M"/>
    <property type="match status" value="1"/>
</dbReference>
<dbReference type="PROSITE" id="PS50846">
    <property type="entry name" value="HMA_2"/>
    <property type="match status" value="1"/>
</dbReference>
<dbReference type="KEGG" id="mlv:CVS47_01002"/>
<feature type="transmembrane region" description="Helical" evidence="12">
    <location>
        <begin position="785"/>
        <end position="803"/>
    </location>
</feature>
<comment type="subcellular location">
    <subcellularLocation>
        <location evidence="1">Cell membrane</location>
        <topology evidence="1">Multi-pass membrane protein</topology>
    </subcellularLocation>
</comment>
<comment type="similarity">
    <text evidence="2 12">Belongs to the cation transport ATPase (P-type) (TC 3.A.3) family. Type IB subfamily.</text>
</comment>
<feature type="transmembrane region" description="Helical" evidence="12">
    <location>
        <begin position="448"/>
        <end position="475"/>
    </location>
</feature>
<accession>A0A3Q9IXB5</accession>
<keyword evidence="7" id="KW-1278">Translocase</keyword>
<dbReference type="RefSeq" id="WP_127095102.1">
    <property type="nucleotide sequence ID" value="NZ_CP031423.1"/>
</dbReference>
<dbReference type="SFLD" id="SFLDS00003">
    <property type="entry name" value="Haloacid_Dehalogenase"/>
    <property type="match status" value="1"/>
</dbReference>
<keyword evidence="9 12" id="KW-0472">Membrane</keyword>
<keyword evidence="15" id="KW-0378">Hydrolase</keyword>
<evidence type="ECO:0000256" key="3">
    <source>
        <dbReference type="ARBA" id="ARBA00022692"/>
    </source>
</evidence>
<dbReference type="InterPro" id="IPR023214">
    <property type="entry name" value="HAD_sf"/>
</dbReference>
<dbReference type="InterPro" id="IPR044492">
    <property type="entry name" value="P_typ_ATPase_HD_dom"/>
</dbReference>
<feature type="compositionally biased region" description="Basic and acidic residues" evidence="13">
    <location>
        <begin position="120"/>
        <end position="132"/>
    </location>
</feature>
<dbReference type="InterPro" id="IPR059000">
    <property type="entry name" value="ATPase_P-type_domA"/>
</dbReference>
<dbReference type="SFLD" id="SFLDF00027">
    <property type="entry name" value="p-type_atpase"/>
    <property type="match status" value="1"/>
</dbReference>
<dbReference type="AlphaFoldDB" id="A0A3Q9IXB5"/>
<proteinExistence type="inferred from homology"/>
<dbReference type="InterPro" id="IPR006121">
    <property type="entry name" value="HMA_dom"/>
</dbReference>
<dbReference type="EMBL" id="CP031423">
    <property type="protein sequence ID" value="AZS36401.1"/>
    <property type="molecule type" value="Genomic_DNA"/>
</dbReference>
<keyword evidence="12" id="KW-1003">Cell membrane</keyword>
<reference evidence="15 16" key="1">
    <citation type="submission" date="2018-08" db="EMBL/GenBank/DDBJ databases">
        <title>Microbacterium lemovicicum sp. nov., a bacterium isolated from a natural uranium-rich soil.</title>
        <authorList>
            <person name="ORTET P."/>
        </authorList>
    </citation>
    <scope>NUCLEOTIDE SEQUENCE [LARGE SCALE GENOMIC DNA]</scope>
    <source>
        <strain evidence="15 16">Viu22</strain>
    </source>
</reference>
<dbReference type="OrthoDB" id="7059309at2"/>
<dbReference type="SFLD" id="SFLDG00002">
    <property type="entry name" value="C1.7:_P-type_atpase_like"/>
    <property type="match status" value="1"/>
</dbReference>
<dbReference type="PROSITE" id="PS01047">
    <property type="entry name" value="HMA_1"/>
    <property type="match status" value="1"/>
</dbReference>
<keyword evidence="5 12" id="KW-0547">Nucleotide-binding</keyword>
<dbReference type="InterPro" id="IPR017969">
    <property type="entry name" value="Heavy-metal-associated_CS"/>
</dbReference>
<dbReference type="PANTHER" id="PTHR43520:SF8">
    <property type="entry name" value="P-TYPE CU(+) TRANSPORTER"/>
    <property type="match status" value="1"/>
</dbReference>
<feature type="compositionally biased region" description="Basic and acidic residues" evidence="13">
    <location>
        <begin position="140"/>
        <end position="159"/>
    </location>
</feature>
<evidence type="ECO:0000256" key="6">
    <source>
        <dbReference type="ARBA" id="ARBA00022840"/>
    </source>
</evidence>
<dbReference type="Gene3D" id="3.30.70.100">
    <property type="match status" value="1"/>
</dbReference>
<evidence type="ECO:0000256" key="7">
    <source>
        <dbReference type="ARBA" id="ARBA00022967"/>
    </source>
</evidence>
<dbReference type="PRINTS" id="PR00119">
    <property type="entry name" value="CATATPASE"/>
</dbReference>
<dbReference type="Proteomes" id="UP000276888">
    <property type="component" value="Chromosome"/>
</dbReference>
<dbReference type="InterPro" id="IPR023299">
    <property type="entry name" value="ATPase_P-typ_cyto_dom_N"/>
</dbReference>
<evidence type="ECO:0000256" key="4">
    <source>
        <dbReference type="ARBA" id="ARBA00022723"/>
    </source>
</evidence>
<dbReference type="InterPro" id="IPR023298">
    <property type="entry name" value="ATPase_P-typ_TM_dom_sf"/>
</dbReference>
<dbReference type="GO" id="GO:0005886">
    <property type="term" value="C:plasma membrane"/>
    <property type="evidence" value="ECO:0007669"/>
    <property type="project" value="UniProtKB-SubCell"/>
</dbReference>
<gene>
    <name evidence="15" type="primary">ctpA</name>
    <name evidence="15" type="ORF">CVS47_01002</name>
</gene>
<dbReference type="InterPro" id="IPR036412">
    <property type="entry name" value="HAD-like_sf"/>
</dbReference>
<dbReference type="Gene3D" id="2.70.150.10">
    <property type="entry name" value="Calcium-transporting ATPase, cytoplasmic transduction domain A"/>
    <property type="match status" value="1"/>
</dbReference>
<feature type="transmembrane region" description="Helical" evidence="12">
    <location>
        <begin position="189"/>
        <end position="208"/>
    </location>
</feature>
<dbReference type="Pfam" id="PF00122">
    <property type="entry name" value="E1-E2_ATPase"/>
    <property type="match status" value="1"/>
</dbReference>
<dbReference type="InterPro" id="IPR018303">
    <property type="entry name" value="ATPase_P-typ_P_site"/>
</dbReference>
<organism evidence="15 16">
    <name type="scientific">Microbacterium lemovicicum</name>
    <dbReference type="NCBI Taxonomy" id="1072463"/>
    <lineage>
        <taxon>Bacteria</taxon>
        <taxon>Bacillati</taxon>
        <taxon>Actinomycetota</taxon>
        <taxon>Actinomycetes</taxon>
        <taxon>Micrococcales</taxon>
        <taxon>Microbacteriaceae</taxon>
        <taxon>Microbacterium</taxon>
    </lineage>
</organism>
<evidence type="ECO:0000256" key="9">
    <source>
        <dbReference type="ARBA" id="ARBA00023136"/>
    </source>
</evidence>
<evidence type="ECO:0000256" key="11">
    <source>
        <dbReference type="ARBA" id="ARBA00074171"/>
    </source>
</evidence>
<dbReference type="SUPFAM" id="SSF55008">
    <property type="entry name" value="HMA, heavy metal-associated domain"/>
    <property type="match status" value="1"/>
</dbReference>
<evidence type="ECO:0000259" key="14">
    <source>
        <dbReference type="PROSITE" id="PS50846"/>
    </source>
</evidence>
<sequence>MSTPVVDGERREATLAIEGMTCASCVARVEKRLQGVDGVVASVNLATESAKVSFPSGVGEDDLLAAVRRAGYDATVRRSTGATPAAVAQAAELGSGDQAPPVEGAAVEEAVVNAAAHGAPSHDHSGSSHDHAAGAPDHTTGAHEHAAGAHDHGADDEPGRTTLRTRFAVSAALAVPVVALGMIEPLQFAGWQWVSLVLTAPIVLWGGWPFHRATLRNARHGAATMDTLITLGTIAALLWSVWALVFGGAGGMGMTEGFTLFGRSEDAGSHVYFEVAAAVTSFLLLGRLIEQRSKRRAGAALRSLMDLGAKDVELADGRRVPIGQLRVGEVFAVRPGGTVAADGIVEDGSASVDQSMLTGESVPVEVAPGGSVTGGTLVVDGRILVRAASVREDTRLAHMARLVEDAQAGKSRVQRLADRISAVFVPIVIVLAVLTVLAWVIAGQPLASGFIAGVAVLIIACPCALGLATPIAVLVGTGRGAQRGILVTGPEALESADRVDTVVLDKTGTVTEGRMSVRSVVTAPGTGEAEALRLAAAVESASEHPLAAAVVRAADGGGLIPALTDFASHAGHGVTGTVEGRAVFAGRPAFAQSQAQGGALPPELSAAVADIEQRSTAVVVGWDGQLRAVLEIADTVRADSAAAVAALHDLGLEVVLLTGDNAGAAHAVADQVGIRTVVAGVLPEGKVVEIERLQAAGRRVVMVGDGVNDAAALAVSDLGVAMGGGTDAARHASDITLVRSELSAAVDAIRLSRRTMRVIRGNLFWAFAYNVAALPLAALGLLNPMIAGAAMAFSSVFVVLNSLRLRRAL</sequence>
<dbReference type="NCBIfam" id="TIGR01494">
    <property type="entry name" value="ATPase_P-type"/>
    <property type="match status" value="1"/>
</dbReference>
<dbReference type="InterPro" id="IPR001757">
    <property type="entry name" value="P_typ_ATPase"/>
</dbReference>
<dbReference type="InterPro" id="IPR036163">
    <property type="entry name" value="HMA_dom_sf"/>
</dbReference>
<feature type="transmembrane region" description="Helical" evidence="12">
    <location>
        <begin position="228"/>
        <end position="251"/>
    </location>
</feature>
<dbReference type="PANTHER" id="PTHR43520">
    <property type="entry name" value="ATP7, ISOFORM B"/>
    <property type="match status" value="1"/>
</dbReference>
<keyword evidence="8 12" id="KW-1133">Transmembrane helix</keyword>
<keyword evidence="6 12" id="KW-0067">ATP-binding</keyword>
<evidence type="ECO:0000256" key="2">
    <source>
        <dbReference type="ARBA" id="ARBA00006024"/>
    </source>
</evidence>
<evidence type="ECO:0000256" key="13">
    <source>
        <dbReference type="SAM" id="MobiDB-lite"/>
    </source>
</evidence>
<dbReference type="GO" id="GO:0005507">
    <property type="term" value="F:copper ion binding"/>
    <property type="evidence" value="ECO:0007669"/>
    <property type="project" value="TreeGrafter"/>
</dbReference>
<dbReference type="Pfam" id="PF00702">
    <property type="entry name" value="Hydrolase"/>
    <property type="match status" value="1"/>
</dbReference>
<feature type="transmembrane region" description="Helical" evidence="12">
    <location>
        <begin position="762"/>
        <end position="779"/>
    </location>
</feature>
<feature type="transmembrane region" description="Helical" evidence="12">
    <location>
        <begin position="167"/>
        <end position="183"/>
    </location>
</feature>
<evidence type="ECO:0000313" key="15">
    <source>
        <dbReference type="EMBL" id="AZS36401.1"/>
    </source>
</evidence>
<dbReference type="InterPro" id="IPR008250">
    <property type="entry name" value="ATPase_P-typ_transduc_dom_A_sf"/>
</dbReference>
<feature type="transmembrane region" description="Helical" evidence="12">
    <location>
        <begin position="271"/>
        <end position="289"/>
    </location>
</feature>
<keyword evidence="4 12" id="KW-0479">Metal-binding</keyword>
<dbReference type="InterPro" id="IPR027256">
    <property type="entry name" value="P-typ_ATPase_IB"/>
</dbReference>
<name>A0A3Q9IXB5_9MICO</name>
<dbReference type="GO" id="GO:0043682">
    <property type="term" value="F:P-type divalent copper transporter activity"/>
    <property type="evidence" value="ECO:0007669"/>
    <property type="project" value="TreeGrafter"/>
</dbReference>
<dbReference type="GO" id="GO:0005524">
    <property type="term" value="F:ATP binding"/>
    <property type="evidence" value="ECO:0007669"/>
    <property type="project" value="UniProtKB-UniRule"/>
</dbReference>
<evidence type="ECO:0000256" key="8">
    <source>
        <dbReference type="ARBA" id="ARBA00022989"/>
    </source>
</evidence>
<dbReference type="Gene3D" id="3.40.50.1000">
    <property type="entry name" value="HAD superfamily/HAD-like"/>
    <property type="match status" value="1"/>
</dbReference>
<comment type="catalytic activity">
    <reaction evidence="10">
        <text>ATP + H2O = ADP + phosphate + H(+)</text>
        <dbReference type="Rhea" id="RHEA:13065"/>
        <dbReference type="ChEBI" id="CHEBI:15377"/>
        <dbReference type="ChEBI" id="CHEBI:15378"/>
        <dbReference type="ChEBI" id="CHEBI:30616"/>
        <dbReference type="ChEBI" id="CHEBI:43474"/>
        <dbReference type="ChEBI" id="CHEBI:456216"/>
    </reaction>
</comment>
<dbReference type="NCBIfam" id="TIGR01525">
    <property type="entry name" value="ATPase-IB_hvy"/>
    <property type="match status" value="1"/>
</dbReference>
<dbReference type="GO" id="GO:0016887">
    <property type="term" value="F:ATP hydrolysis activity"/>
    <property type="evidence" value="ECO:0007669"/>
    <property type="project" value="InterPro"/>
</dbReference>
<feature type="transmembrane region" description="Helical" evidence="12">
    <location>
        <begin position="420"/>
        <end position="442"/>
    </location>
</feature>
<dbReference type="NCBIfam" id="TIGR01511">
    <property type="entry name" value="ATPase-IB1_Cu"/>
    <property type="match status" value="1"/>
</dbReference>
<feature type="region of interest" description="Disordered" evidence="13">
    <location>
        <begin position="116"/>
        <end position="160"/>
    </location>
</feature>
<feature type="domain" description="HMA" evidence="14">
    <location>
        <begin position="11"/>
        <end position="75"/>
    </location>
</feature>
<evidence type="ECO:0000313" key="16">
    <source>
        <dbReference type="Proteomes" id="UP000276888"/>
    </source>
</evidence>
<dbReference type="GO" id="GO:0055070">
    <property type="term" value="P:copper ion homeostasis"/>
    <property type="evidence" value="ECO:0007669"/>
    <property type="project" value="TreeGrafter"/>
</dbReference>
<keyword evidence="16" id="KW-1185">Reference proteome</keyword>
<dbReference type="Pfam" id="PF00403">
    <property type="entry name" value="HMA"/>
    <property type="match status" value="1"/>
</dbReference>